<dbReference type="CDD" id="cd11290">
    <property type="entry name" value="gelsolin_S1_like"/>
    <property type="match status" value="1"/>
</dbReference>
<dbReference type="SUPFAM" id="SSF55753">
    <property type="entry name" value="Actin depolymerizing proteins"/>
    <property type="match status" value="6"/>
</dbReference>
<dbReference type="STRING" id="1088818.A0A2I0A8Y8"/>
<dbReference type="AlphaFoldDB" id="A0A2I0A8Y8"/>
<dbReference type="OrthoDB" id="6375767at2759"/>
<feature type="region of interest" description="Disordered" evidence="5">
    <location>
        <begin position="753"/>
        <end position="782"/>
    </location>
</feature>
<dbReference type="Pfam" id="PF00626">
    <property type="entry name" value="Gelsolin"/>
    <property type="match status" value="4"/>
</dbReference>
<organism evidence="7 8">
    <name type="scientific">Apostasia shenzhenica</name>
    <dbReference type="NCBI Taxonomy" id="1088818"/>
    <lineage>
        <taxon>Eukaryota</taxon>
        <taxon>Viridiplantae</taxon>
        <taxon>Streptophyta</taxon>
        <taxon>Embryophyta</taxon>
        <taxon>Tracheophyta</taxon>
        <taxon>Spermatophyta</taxon>
        <taxon>Magnoliopsida</taxon>
        <taxon>Liliopsida</taxon>
        <taxon>Asparagales</taxon>
        <taxon>Orchidaceae</taxon>
        <taxon>Apostasioideae</taxon>
        <taxon>Apostasia</taxon>
    </lineage>
</organism>
<reference evidence="7 8" key="1">
    <citation type="journal article" date="2017" name="Nature">
        <title>The Apostasia genome and the evolution of orchids.</title>
        <authorList>
            <person name="Zhang G.Q."/>
            <person name="Liu K.W."/>
            <person name="Li Z."/>
            <person name="Lohaus R."/>
            <person name="Hsiao Y.Y."/>
            <person name="Niu S.C."/>
            <person name="Wang J.Y."/>
            <person name="Lin Y.C."/>
            <person name="Xu Q."/>
            <person name="Chen L.J."/>
            <person name="Yoshida K."/>
            <person name="Fujiwara S."/>
            <person name="Wang Z.W."/>
            <person name="Zhang Y.Q."/>
            <person name="Mitsuda N."/>
            <person name="Wang M."/>
            <person name="Liu G.H."/>
            <person name="Pecoraro L."/>
            <person name="Huang H.X."/>
            <person name="Xiao X.J."/>
            <person name="Lin M."/>
            <person name="Wu X.Y."/>
            <person name="Wu W.L."/>
            <person name="Chen Y.Y."/>
            <person name="Chang S.B."/>
            <person name="Sakamoto S."/>
            <person name="Ohme-Takagi M."/>
            <person name="Yagi M."/>
            <person name="Zeng S.J."/>
            <person name="Shen C.Y."/>
            <person name="Yeh C.M."/>
            <person name="Luo Y.B."/>
            <person name="Tsai W.C."/>
            <person name="Van de Peer Y."/>
            <person name="Liu Z.J."/>
        </authorList>
    </citation>
    <scope>NUCLEOTIDE SEQUENCE [LARGE SCALE GENOMIC DNA]</scope>
    <source>
        <strain evidence="8">cv. Shenzhen</strain>
        <tissue evidence="7">Stem</tissue>
    </source>
</reference>
<dbReference type="PROSITE" id="PS51089">
    <property type="entry name" value="HP"/>
    <property type="match status" value="1"/>
</dbReference>
<proteinExistence type="predicted"/>
<accession>A0A2I0A8Y8</accession>
<dbReference type="CDD" id="cd11291">
    <property type="entry name" value="gelsolin_S6_like"/>
    <property type="match status" value="1"/>
</dbReference>
<dbReference type="SMART" id="SM00153">
    <property type="entry name" value="VHP"/>
    <property type="match status" value="1"/>
</dbReference>
<dbReference type="GO" id="GO:0051015">
    <property type="term" value="F:actin filament binding"/>
    <property type="evidence" value="ECO:0007669"/>
    <property type="project" value="InterPro"/>
</dbReference>
<evidence type="ECO:0000256" key="4">
    <source>
        <dbReference type="ARBA" id="ARBA00023212"/>
    </source>
</evidence>
<dbReference type="SMART" id="SM00262">
    <property type="entry name" value="GEL"/>
    <property type="match status" value="6"/>
</dbReference>
<evidence type="ECO:0000256" key="2">
    <source>
        <dbReference type="ARBA" id="ARBA00022467"/>
    </source>
</evidence>
<dbReference type="PANTHER" id="PTHR11977">
    <property type="entry name" value="VILLIN"/>
    <property type="match status" value="1"/>
</dbReference>
<dbReference type="Gene3D" id="1.10.950.10">
    <property type="entry name" value="Villin headpiece domain"/>
    <property type="match status" value="1"/>
</dbReference>
<evidence type="ECO:0000256" key="1">
    <source>
        <dbReference type="ARBA" id="ARBA00004245"/>
    </source>
</evidence>
<dbReference type="CDD" id="cd11288">
    <property type="entry name" value="gelsolin_S5_like"/>
    <property type="match status" value="1"/>
</dbReference>
<comment type="subcellular location">
    <subcellularLocation>
        <location evidence="1">Cytoplasm</location>
        <location evidence="1">Cytoskeleton</location>
    </subcellularLocation>
</comment>
<name>A0A2I0A8Y8_9ASPA</name>
<gene>
    <name evidence="7" type="primary">VLN1</name>
    <name evidence="7" type="ORF">AXF42_Ash008240</name>
</gene>
<dbReference type="PRINTS" id="PR00597">
    <property type="entry name" value="GELSOLIN"/>
</dbReference>
<dbReference type="CDD" id="cd11289">
    <property type="entry name" value="gelsolin_S2_like"/>
    <property type="match status" value="1"/>
</dbReference>
<dbReference type="CDD" id="cd11293">
    <property type="entry name" value="gelsolin_S4_like"/>
    <property type="match status" value="1"/>
</dbReference>
<feature type="region of interest" description="Disordered" evidence="5">
    <location>
        <begin position="806"/>
        <end position="827"/>
    </location>
</feature>
<dbReference type="Gene3D" id="3.40.20.10">
    <property type="entry name" value="Severin"/>
    <property type="match status" value="6"/>
</dbReference>
<dbReference type="InterPro" id="IPR029006">
    <property type="entry name" value="ADF-H/Gelsolin-like_dom_sf"/>
</dbReference>
<dbReference type="InterPro" id="IPR007122">
    <property type="entry name" value="Villin/Gelsolin"/>
</dbReference>
<dbReference type="GO" id="GO:0005856">
    <property type="term" value="C:cytoskeleton"/>
    <property type="evidence" value="ECO:0007669"/>
    <property type="project" value="UniProtKB-SubCell"/>
</dbReference>
<protein>
    <submittedName>
        <fullName evidence="7">Villin-1</fullName>
    </submittedName>
</protein>
<evidence type="ECO:0000256" key="3">
    <source>
        <dbReference type="ARBA" id="ARBA00022737"/>
    </source>
</evidence>
<dbReference type="EMBL" id="KZ452012">
    <property type="protein sequence ID" value="PKA52011.1"/>
    <property type="molecule type" value="Genomic_DNA"/>
</dbReference>
<keyword evidence="2" id="KW-0117">Actin capping</keyword>
<feature type="domain" description="HP" evidence="6">
    <location>
        <begin position="824"/>
        <end position="889"/>
    </location>
</feature>
<keyword evidence="4" id="KW-0206">Cytoskeleton</keyword>
<sequence length="889" mass="100265">MWSSEVDEAFRGAGAKAGLEIWCIENLRPVSIPKSSHGKFFSGSTYIVLSTALLKNGNCQHDIHYWLGTEANEEDSNIASDKALELDAALGSRAVHYREVQGSETEKFLSYFKPCIIPAEGLFTSQLHATGNESYPVTLLACKGEHAVHVKEVPFSRSSLNHNDVFILDTNSKIFLFSGCNSSIQERAKALEVVQYVNEKQHGGKCEVATIEDGKFVGDSDAGEFWSLFGGHAPIARDSSYNRQNEKRQAAELFWVNKRELQPLDSASLSRAQLSSDRCYLLDCFSDIFVWMGRTTVVSERKASISAVEQFMQTHDRFVSIHTSFLTEGSETSVFKSYFLDWPQSETPNLYMEGKGKVAALFKHQGYDVKEIPEEDSQPIINNNGILRVWRVNSHDISPLLDAEQRMLYGGDCYIVKYAYSDNYKDHNLFYAWLGCNSILEDRVDAICLMRQMIDSTKGHYVMAKIFEGKEPQPFFTIFQSLVIFKGGLSSGYKQWISEWGTLDETYDTNKVALFRVQGSSPCNMQAIQVDPVSGSLNSSYCYILQDGASIYTWLGTLSSPADHDLIDRLLDQISPLKQSMSIREGNEPSIFWDTLGSKGDYPKEKDIKKHLEDPHLFTCSVEEGDFKGKEIFNYTQDDLTTEDVLLLDCQTEIYVWVGQHSNLASTEKALSLGKKFLEADILLEGLSYDTAIYVILEGNEPAFFTRYFEWDDSKCSVLGNSFEKKLTILKRSTPNKETSNRRINSHLRYSSESFPDVRRSTGTEGSNKRRESPVATRISTSGDFNAHLGQTAVARELFATFPGLSNERTSAKDEENEEKNDTGNELQTYPYELLKVSSGTALPGIDITRREAYLSNCEFKETFGMVKAAFYKLPKWRQNKLKQALALF</sequence>
<keyword evidence="4" id="KW-0963">Cytoplasm</keyword>
<dbReference type="PANTHER" id="PTHR11977:SF25">
    <property type="entry name" value="VILLIN-1"/>
    <property type="match status" value="1"/>
</dbReference>
<dbReference type="FunFam" id="3.40.20.10:FF:000001">
    <property type="entry name" value="Gelsolin"/>
    <property type="match status" value="1"/>
</dbReference>
<dbReference type="InterPro" id="IPR007123">
    <property type="entry name" value="Gelsolin-like_dom"/>
</dbReference>
<dbReference type="InterPro" id="IPR003128">
    <property type="entry name" value="Villin_headpiece"/>
</dbReference>
<dbReference type="SUPFAM" id="SSF47050">
    <property type="entry name" value="VHP, Villin headpiece domain"/>
    <property type="match status" value="1"/>
</dbReference>
<evidence type="ECO:0000313" key="8">
    <source>
        <dbReference type="Proteomes" id="UP000236161"/>
    </source>
</evidence>
<keyword evidence="8" id="KW-1185">Reference proteome</keyword>
<dbReference type="GO" id="GO:0007015">
    <property type="term" value="P:actin filament organization"/>
    <property type="evidence" value="ECO:0007669"/>
    <property type="project" value="UniProtKB-ARBA"/>
</dbReference>
<evidence type="ECO:0000256" key="5">
    <source>
        <dbReference type="SAM" id="MobiDB-lite"/>
    </source>
</evidence>
<feature type="compositionally biased region" description="Basic and acidic residues" evidence="5">
    <location>
        <begin position="756"/>
        <end position="773"/>
    </location>
</feature>
<dbReference type="Proteomes" id="UP000236161">
    <property type="component" value="Unassembled WGS sequence"/>
</dbReference>
<evidence type="ECO:0000259" key="6">
    <source>
        <dbReference type="PROSITE" id="PS51089"/>
    </source>
</evidence>
<evidence type="ECO:0000313" key="7">
    <source>
        <dbReference type="EMBL" id="PKA52011.1"/>
    </source>
</evidence>
<dbReference type="Pfam" id="PF02209">
    <property type="entry name" value="VHP"/>
    <property type="match status" value="1"/>
</dbReference>
<dbReference type="InterPro" id="IPR036886">
    <property type="entry name" value="Villin_headpiece_dom_sf"/>
</dbReference>
<keyword evidence="3" id="KW-0677">Repeat</keyword>
<dbReference type="GO" id="GO:0051693">
    <property type="term" value="P:actin filament capping"/>
    <property type="evidence" value="ECO:0007669"/>
    <property type="project" value="UniProtKB-KW"/>
</dbReference>